<feature type="non-terminal residue" evidence="1">
    <location>
        <position position="1"/>
    </location>
</feature>
<protein>
    <submittedName>
        <fullName evidence="1">2236_t:CDS:1</fullName>
    </submittedName>
</protein>
<name>A0ABN7WJ18_GIGMA</name>
<proteinExistence type="predicted"/>
<dbReference type="Proteomes" id="UP000789901">
    <property type="component" value="Unassembled WGS sequence"/>
</dbReference>
<accession>A0ABN7WJ18</accession>
<evidence type="ECO:0000313" key="2">
    <source>
        <dbReference type="Proteomes" id="UP000789901"/>
    </source>
</evidence>
<sequence length="290" mass="33980">LQNQHNKGMKKVNCNWQLNLSLVIGFVHITSLHDHHVEHQLSPDTRIFAPINCQFSDKCREAICHLVVNKYRIKENDMSLLLIQLYEYKEMDSNWYIMPLIDPIRQYDTNKLLQLSIMSLCFIVQNLEKATRIPPRVLITDKDLSMKHITAHNFSNTKHLFCLYHLSQNILKNLQGKLGKQYPNFIKDFYLAHNSLSEISTHRVEGLNNHIKTAINSSSTLLQVIEAIYQCIERETLNQQFIAWSQDRINYNNHIILQQVFPQIVSQIDQYLTLNLAAKQHKQIVQSSIY</sequence>
<dbReference type="EMBL" id="CAJVQB010047717">
    <property type="protein sequence ID" value="CAG8833588.1"/>
    <property type="molecule type" value="Genomic_DNA"/>
</dbReference>
<evidence type="ECO:0000313" key="1">
    <source>
        <dbReference type="EMBL" id="CAG8833588.1"/>
    </source>
</evidence>
<gene>
    <name evidence="1" type="ORF">GMARGA_LOCUS31629</name>
</gene>
<comment type="caution">
    <text evidence="1">The sequence shown here is derived from an EMBL/GenBank/DDBJ whole genome shotgun (WGS) entry which is preliminary data.</text>
</comment>
<keyword evidence="2" id="KW-1185">Reference proteome</keyword>
<reference evidence="1 2" key="1">
    <citation type="submission" date="2021-06" db="EMBL/GenBank/DDBJ databases">
        <authorList>
            <person name="Kallberg Y."/>
            <person name="Tangrot J."/>
            <person name="Rosling A."/>
        </authorList>
    </citation>
    <scope>NUCLEOTIDE SEQUENCE [LARGE SCALE GENOMIC DNA]</scope>
    <source>
        <strain evidence="1 2">120-4 pot B 10/14</strain>
    </source>
</reference>
<organism evidence="1 2">
    <name type="scientific">Gigaspora margarita</name>
    <dbReference type="NCBI Taxonomy" id="4874"/>
    <lineage>
        <taxon>Eukaryota</taxon>
        <taxon>Fungi</taxon>
        <taxon>Fungi incertae sedis</taxon>
        <taxon>Mucoromycota</taxon>
        <taxon>Glomeromycotina</taxon>
        <taxon>Glomeromycetes</taxon>
        <taxon>Diversisporales</taxon>
        <taxon>Gigasporaceae</taxon>
        <taxon>Gigaspora</taxon>
    </lineage>
</organism>